<dbReference type="STRING" id="329884.A0A4U0XZE9"/>
<evidence type="ECO:0000256" key="2">
    <source>
        <dbReference type="ARBA" id="ARBA00004286"/>
    </source>
</evidence>
<evidence type="ECO:0000256" key="7">
    <source>
        <dbReference type="ARBA" id="ARBA00023269"/>
    </source>
</evidence>
<dbReference type="GO" id="GO:0003677">
    <property type="term" value="F:DNA binding"/>
    <property type="evidence" value="ECO:0007669"/>
    <property type="project" value="UniProtKB-KW"/>
</dbReference>
<dbReference type="SMART" id="SM00417">
    <property type="entry name" value="H4"/>
    <property type="match status" value="1"/>
</dbReference>
<dbReference type="OrthoDB" id="3919494at2759"/>
<dbReference type="InterPro" id="IPR001951">
    <property type="entry name" value="Histone_H4"/>
</dbReference>
<keyword evidence="10" id="KW-1185">Reference proteome</keyword>
<dbReference type="InterPro" id="IPR009072">
    <property type="entry name" value="Histone-fold"/>
</dbReference>
<evidence type="ECO:0000256" key="6">
    <source>
        <dbReference type="ARBA" id="ARBA00023242"/>
    </source>
</evidence>
<name>A0A4U0XZE9_9PEZI</name>
<dbReference type="Proteomes" id="UP000309340">
    <property type="component" value="Unassembled WGS sequence"/>
</dbReference>
<dbReference type="AlphaFoldDB" id="A0A4U0XZE9"/>
<evidence type="ECO:0000256" key="5">
    <source>
        <dbReference type="ARBA" id="ARBA00023125"/>
    </source>
</evidence>
<dbReference type="CDD" id="cd22912">
    <property type="entry name" value="HFD_H4"/>
    <property type="match status" value="1"/>
</dbReference>
<evidence type="ECO:0000256" key="1">
    <source>
        <dbReference type="ARBA" id="ARBA00004123"/>
    </source>
</evidence>
<accession>A0A4U0XZE9</accession>
<keyword evidence="4 8" id="KW-0158">Chromosome</keyword>
<evidence type="ECO:0000313" key="9">
    <source>
        <dbReference type="EMBL" id="TKA82367.1"/>
    </source>
</evidence>
<dbReference type="EMBL" id="NAJQ01000035">
    <property type="protein sequence ID" value="TKA82367.1"/>
    <property type="molecule type" value="Genomic_DNA"/>
</dbReference>
<evidence type="ECO:0000256" key="8">
    <source>
        <dbReference type="RuleBase" id="RU000528"/>
    </source>
</evidence>
<dbReference type="GO" id="GO:0046982">
    <property type="term" value="F:protein heterodimerization activity"/>
    <property type="evidence" value="ECO:0007669"/>
    <property type="project" value="InterPro"/>
</dbReference>
<reference evidence="9 10" key="1">
    <citation type="submission" date="2017-03" db="EMBL/GenBank/DDBJ databases">
        <title>Genomes of endolithic fungi from Antarctica.</title>
        <authorList>
            <person name="Coleine C."/>
            <person name="Masonjones S."/>
            <person name="Stajich J.E."/>
        </authorList>
    </citation>
    <scope>NUCLEOTIDE SEQUENCE [LARGE SCALE GENOMIC DNA]</scope>
    <source>
        <strain evidence="9 10">CCFEE 5184</strain>
    </source>
</reference>
<comment type="subunit">
    <text evidence="8">The nucleosome is a histone octamer containing two molecules each of H2A, H2B, H3 and H4 assembled in one H3-H4 heterotetramer and two H2A-H2B heterodimers. The octamer wraps approximately 147 bp of DNA.</text>
</comment>
<proteinExistence type="inferred from homology"/>
<evidence type="ECO:0000256" key="3">
    <source>
        <dbReference type="ARBA" id="ARBA00006564"/>
    </source>
</evidence>
<comment type="subcellular location">
    <subcellularLocation>
        <location evidence="2">Chromosome</location>
    </subcellularLocation>
    <subcellularLocation>
        <location evidence="1">Nucleus</location>
    </subcellularLocation>
</comment>
<organism evidence="9 10">
    <name type="scientific">Friedmanniomyces simplex</name>
    <dbReference type="NCBI Taxonomy" id="329884"/>
    <lineage>
        <taxon>Eukaryota</taxon>
        <taxon>Fungi</taxon>
        <taxon>Dikarya</taxon>
        <taxon>Ascomycota</taxon>
        <taxon>Pezizomycotina</taxon>
        <taxon>Dothideomycetes</taxon>
        <taxon>Dothideomycetidae</taxon>
        <taxon>Mycosphaerellales</taxon>
        <taxon>Teratosphaeriaceae</taxon>
        <taxon>Friedmanniomyces</taxon>
    </lineage>
</organism>
<dbReference type="GO" id="GO:0030527">
    <property type="term" value="F:structural constituent of chromatin"/>
    <property type="evidence" value="ECO:0007669"/>
    <property type="project" value="InterPro"/>
</dbReference>
<evidence type="ECO:0000256" key="4">
    <source>
        <dbReference type="ARBA" id="ARBA00022454"/>
    </source>
</evidence>
<protein>
    <recommendedName>
        <fullName evidence="8">Histone H4</fullName>
    </recommendedName>
</protein>
<keyword evidence="5 8" id="KW-0238">DNA-binding</keyword>
<dbReference type="SUPFAM" id="SSF47113">
    <property type="entry name" value="Histone-fold"/>
    <property type="match status" value="1"/>
</dbReference>
<dbReference type="PRINTS" id="PR00623">
    <property type="entry name" value="HISTONEH4"/>
</dbReference>
<evidence type="ECO:0000313" key="10">
    <source>
        <dbReference type="Proteomes" id="UP000309340"/>
    </source>
</evidence>
<keyword evidence="6 8" id="KW-0539">Nucleus</keyword>
<dbReference type="GO" id="GO:0000786">
    <property type="term" value="C:nucleosome"/>
    <property type="evidence" value="ECO:0007669"/>
    <property type="project" value="UniProtKB-KW"/>
</dbReference>
<comment type="similarity">
    <text evidence="3 8">Belongs to the histone H4 family.</text>
</comment>
<dbReference type="Gene3D" id="1.10.20.10">
    <property type="entry name" value="Histone, subunit A"/>
    <property type="match status" value="1"/>
</dbReference>
<comment type="function">
    <text evidence="8">Core component of nucleosome. Nucleosomes wrap and compact DNA into chromatin, limiting DNA accessibility to the cellular machineries which require DNA as a template. Histones thereby play a central role in transcription regulation, DNA repair, DNA replication and chromosomal stability. DNA accessibility is regulated via a complex set of post-translational modifications of histones, also called histone code, and nucleosome remodeling.</text>
</comment>
<sequence>MARLGVANLLRSDVSGSRNFPSTGGKVKQSIGGKSAKGLGLGLGGRGETAKRHRKILRDNVQGVTKGDIRRLARRGGVKRISGMIYEETRSVLKQFLERVLKDTCAIVENCGRKTVTTPDVGFGTPEKGGYMQKYTH</sequence>
<dbReference type="GO" id="GO:0005634">
    <property type="term" value="C:nucleus"/>
    <property type="evidence" value="ECO:0007669"/>
    <property type="project" value="UniProtKB-SubCell"/>
</dbReference>
<dbReference type="PANTHER" id="PTHR10484">
    <property type="entry name" value="HISTONE H4"/>
    <property type="match status" value="1"/>
</dbReference>
<keyword evidence="7 8" id="KW-0544">Nucleosome core</keyword>
<gene>
    <name evidence="9" type="ORF">B0A55_01400</name>
</gene>
<comment type="caution">
    <text evidence="9">The sequence shown here is derived from an EMBL/GenBank/DDBJ whole genome shotgun (WGS) entry which is preliminary data.</text>
</comment>